<accession>K8EKI5</accession>
<sequence length="130" mass="14311">MRTCCLPSCTSSSSSSPLVSSSPASRRVRLRKVHLFAANENEERERELDEKTREALRLPSKSSQDDEEAPSQKGNERFGNVDGGKYGLGNRVDKALDATTDELQFKIGAIVCVTLPVLLLIFGPRPPSEY</sequence>
<keyword evidence="4" id="KW-1185">Reference proteome</keyword>
<organism evidence="3 4">
    <name type="scientific">Bathycoccus prasinos</name>
    <dbReference type="NCBI Taxonomy" id="41875"/>
    <lineage>
        <taxon>Eukaryota</taxon>
        <taxon>Viridiplantae</taxon>
        <taxon>Chlorophyta</taxon>
        <taxon>Mamiellophyceae</taxon>
        <taxon>Mamiellales</taxon>
        <taxon>Bathycoccaceae</taxon>
        <taxon>Bathycoccus</taxon>
    </lineage>
</organism>
<feature type="compositionally biased region" description="Basic and acidic residues" evidence="1">
    <location>
        <begin position="41"/>
        <end position="56"/>
    </location>
</feature>
<evidence type="ECO:0000256" key="1">
    <source>
        <dbReference type="SAM" id="MobiDB-lite"/>
    </source>
</evidence>
<proteinExistence type="predicted"/>
<dbReference type="RefSeq" id="XP_007510196.1">
    <property type="nucleotide sequence ID" value="XM_007510134.1"/>
</dbReference>
<evidence type="ECO:0000313" key="3">
    <source>
        <dbReference type="EMBL" id="CCO18541.1"/>
    </source>
</evidence>
<evidence type="ECO:0000256" key="2">
    <source>
        <dbReference type="SAM" id="Phobius"/>
    </source>
</evidence>
<name>K8EKI5_9CHLO</name>
<dbReference type="GeneID" id="19012927"/>
<keyword evidence="2" id="KW-1133">Transmembrane helix</keyword>
<feature type="region of interest" description="Disordered" evidence="1">
    <location>
        <begin position="39"/>
        <end position="86"/>
    </location>
</feature>
<keyword evidence="2" id="KW-0812">Transmembrane</keyword>
<evidence type="ECO:0000313" key="4">
    <source>
        <dbReference type="Proteomes" id="UP000198341"/>
    </source>
</evidence>
<gene>
    <name evidence="3" type="ordered locus">Bathy11g02470</name>
</gene>
<dbReference type="AlphaFoldDB" id="K8EKI5"/>
<dbReference type="EMBL" id="FO082268">
    <property type="protein sequence ID" value="CCO18541.1"/>
    <property type="molecule type" value="Genomic_DNA"/>
</dbReference>
<dbReference type="Proteomes" id="UP000198341">
    <property type="component" value="Chromosome 11"/>
</dbReference>
<dbReference type="OrthoDB" id="498735at2759"/>
<feature type="region of interest" description="Disordered" evidence="1">
    <location>
        <begin position="1"/>
        <end position="25"/>
    </location>
</feature>
<feature type="transmembrane region" description="Helical" evidence="2">
    <location>
        <begin position="103"/>
        <end position="122"/>
    </location>
</feature>
<keyword evidence="2" id="KW-0472">Membrane</keyword>
<protein>
    <submittedName>
        <fullName evidence="3">Uncharacterized protein</fullName>
    </submittedName>
</protein>
<dbReference type="KEGG" id="bpg:Bathy11g02470"/>
<reference evidence="3 4" key="1">
    <citation type="submission" date="2011-10" db="EMBL/GenBank/DDBJ databases">
        <authorList>
            <person name="Genoscope - CEA"/>
        </authorList>
    </citation>
    <scope>NUCLEOTIDE SEQUENCE [LARGE SCALE GENOMIC DNA]</scope>
    <source>
        <strain evidence="3 4">RCC 1105</strain>
    </source>
</reference>